<dbReference type="PANTHER" id="PTHR30160:SF15">
    <property type="entry name" value="GLYCOSYLTRANSFERASE HI_0523-RELATED"/>
    <property type="match status" value="1"/>
</dbReference>
<dbReference type="InterPro" id="IPR051199">
    <property type="entry name" value="LPS_LOS_Heptosyltrfase"/>
</dbReference>
<keyword evidence="1" id="KW-0328">Glycosyltransferase</keyword>
<keyword evidence="2" id="KW-0808">Transferase</keyword>
<dbReference type="Gene3D" id="3.40.50.2000">
    <property type="entry name" value="Glycogen Phosphorylase B"/>
    <property type="match status" value="2"/>
</dbReference>
<sequence length="321" mass="37613">MVASLDMLYAIKTIFKAKLVVFGAKNTQKLLQNFDFIDNFELISSSAKENYPQIIKQINAHHCDYLIAFHSKSFLIKFLLQSNAKRIIIRLKWLSFLNFRCITINDSFIKKFFKDKTIRAKMLYYARKINPKLYDKKINTLTFNNQIPIPLKNKNIIKEFLMSHNLKEKDFLIINPFAITTPYNLSINCYIKLICKASLKYKIVIPTFEAVHQNFIDNLNSFKNADKNQIYIFKNDDDILNLLALLYFSKCLISPSTGTIHLASNIKIPSIGLYPYKDDLYWKTFNQNYVFISKKQSDLSKSESEEIIEEVLKRLDELMSD</sequence>
<proteinExistence type="predicted"/>
<dbReference type="RefSeq" id="WP_348518559.1">
    <property type="nucleotide sequence ID" value="NZ_CP155620.1"/>
</dbReference>
<dbReference type="Pfam" id="PF01075">
    <property type="entry name" value="Glyco_transf_9"/>
    <property type="match status" value="1"/>
</dbReference>
<gene>
    <name evidence="3" type="ORF">AAH949_09020</name>
</gene>
<organism evidence="3">
    <name type="scientific">Campylobacter sp. CCS1377</name>
    <dbReference type="NCBI Taxonomy" id="3158229"/>
    <lineage>
        <taxon>Bacteria</taxon>
        <taxon>Pseudomonadati</taxon>
        <taxon>Campylobacterota</taxon>
        <taxon>Epsilonproteobacteria</taxon>
        <taxon>Campylobacterales</taxon>
        <taxon>Campylobacteraceae</taxon>
        <taxon>Campylobacter</taxon>
    </lineage>
</organism>
<evidence type="ECO:0000256" key="2">
    <source>
        <dbReference type="ARBA" id="ARBA00022679"/>
    </source>
</evidence>
<dbReference type="GO" id="GO:0005829">
    <property type="term" value="C:cytosol"/>
    <property type="evidence" value="ECO:0007669"/>
    <property type="project" value="TreeGrafter"/>
</dbReference>
<protein>
    <submittedName>
        <fullName evidence="3">Glycosyltransferase family 9 protein</fullName>
    </submittedName>
</protein>
<dbReference type="GO" id="GO:0009244">
    <property type="term" value="P:lipopolysaccharide core region biosynthetic process"/>
    <property type="evidence" value="ECO:0007669"/>
    <property type="project" value="TreeGrafter"/>
</dbReference>
<dbReference type="SUPFAM" id="SSF53756">
    <property type="entry name" value="UDP-Glycosyltransferase/glycogen phosphorylase"/>
    <property type="match status" value="1"/>
</dbReference>
<dbReference type="PANTHER" id="PTHR30160">
    <property type="entry name" value="TETRAACYLDISACCHARIDE 4'-KINASE-RELATED"/>
    <property type="match status" value="1"/>
</dbReference>
<accession>A0AAU7E7L6</accession>
<dbReference type="InterPro" id="IPR002201">
    <property type="entry name" value="Glyco_trans_9"/>
</dbReference>
<reference evidence="3" key="1">
    <citation type="submission" date="2024-05" db="EMBL/GenBank/DDBJ databases">
        <title>Campylobacter coli isolated from environmental waters in Slovenia.</title>
        <authorList>
            <person name="Zautner A.E."/>
            <person name="Bunk B."/>
            <person name="Riedel T."/>
            <person name="Sproeer C."/>
        </authorList>
    </citation>
    <scope>NUCLEOTIDE SEQUENCE</scope>
    <source>
        <strain evidence="3">CCS1377</strain>
    </source>
</reference>
<dbReference type="GO" id="GO:0008713">
    <property type="term" value="F:ADP-heptose-lipopolysaccharide heptosyltransferase activity"/>
    <property type="evidence" value="ECO:0007669"/>
    <property type="project" value="TreeGrafter"/>
</dbReference>
<dbReference type="AlphaFoldDB" id="A0AAU7E7L6"/>
<name>A0AAU7E7L6_9BACT</name>
<evidence type="ECO:0000313" key="3">
    <source>
        <dbReference type="EMBL" id="XBJ29203.1"/>
    </source>
</evidence>
<dbReference type="EMBL" id="CP155620">
    <property type="protein sequence ID" value="XBJ29203.1"/>
    <property type="molecule type" value="Genomic_DNA"/>
</dbReference>
<evidence type="ECO:0000256" key="1">
    <source>
        <dbReference type="ARBA" id="ARBA00022676"/>
    </source>
</evidence>